<dbReference type="InterPro" id="IPR011712">
    <property type="entry name" value="Sig_transdc_His_kin_sub3_dim/P"/>
</dbReference>
<feature type="domain" description="Signal transduction histidine kinase subgroup 3 dimerisation and phosphoacceptor" evidence="6">
    <location>
        <begin position="331"/>
        <end position="391"/>
    </location>
</feature>
<dbReference type="AlphaFoldDB" id="A0A0M3ALI9"/>
<dbReference type="InterPro" id="IPR050482">
    <property type="entry name" value="Sensor_HK_TwoCompSys"/>
</dbReference>
<sequence>MPGVSPFHRLHLLVNFHIGADPERLISAGRLVSALFAALAIYLDPTRPARSLNEAHLVLSAYVVFSLLLMLCPPRRPLAHPVHLLSHAVDVLALGTLVYLTDELDSPFFPFVPFILLATTMRWGMRGAVLGAIVMEGMMIAVGWRDLTDGDSELNLVIMRSAYFLVAAAMLGYFGAYRARSGQRFAQLASWSAAPVSMDERAWLHDLLDHASRLLGAPRLILTWQDRGDPVGRAALFGPEGLALLPLPDGTGRAGIAAILQSAGWAMPAPREMRSAPFVGTRNKGRLHVLDIRHGHEDDASLARITAQRIGDELERFALTHAIAESARDQERVRLARDLHDSVLQDLTAATLKLKAVAAGLPPAARGTLQAVSALMAAQQRRIRLFVEDGRKLAALRPLSASLSQNVNELCDQWGCDIGLTVTPPDMEATARVHRELAQLLSEATANAVRHGGATRLNVELSRIDHGLSLCIADNGCGMIVGESDDPPRPRSLRTRVEDMDGSLAITRYAPGLALRIEMPLPEMSEPGMPAS</sequence>
<evidence type="ECO:0000256" key="2">
    <source>
        <dbReference type="ARBA" id="ARBA00022777"/>
    </source>
</evidence>
<evidence type="ECO:0000313" key="7">
    <source>
        <dbReference type="EMBL" id="KKW90813.1"/>
    </source>
</evidence>
<evidence type="ECO:0000256" key="1">
    <source>
        <dbReference type="ARBA" id="ARBA00022679"/>
    </source>
</evidence>
<dbReference type="GO" id="GO:0000155">
    <property type="term" value="F:phosphorelay sensor kinase activity"/>
    <property type="evidence" value="ECO:0007669"/>
    <property type="project" value="InterPro"/>
</dbReference>
<dbReference type="GO" id="GO:0046983">
    <property type="term" value="F:protein dimerization activity"/>
    <property type="evidence" value="ECO:0007669"/>
    <property type="project" value="InterPro"/>
</dbReference>
<reference evidence="7 8" key="1">
    <citation type="submission" date="2015-04" db="EMBL/GenBank/DDBJ databases">
        <title>Genome sequence of aromatic hydrocarbons-degrading Sphingobium chungbukense DJ77.</title>
        <authorList>
            <person name="Kim Y.-C."/>
            <person name="Chae J.-C."/>
        </authorList>
    </citation>
    <scope>NUCLEOTIDE SEQUENCE [LARGE SCALE GENOMIC DNA]</scope>
    <source>
        <strain evidence="7 8">DJ77</strain>
    </source>
</reference>
<dbReference type="Gene3D" id="1.20.5.1930">
    <property type="match status" value="1"/>
</dbReference>
<keyword evidence="4" id="KW-0812">Transmembrane</keyword>
<keyword evidence="2" id="KW-0418">Kinase</keyword>
<protein>
    <submittedName>
        <fullName evidence="7">Uncharacterized protein</fullName>
    </submittedName>
</protein>
<keyword evidence="1" id="KW-0808">Transferase</keyword>
<dbReference type="InterPro" id="IPR036890">
    <property type="entry name" value="HATPase_C_sf"/>
</dbReference>
<feature type="transmembrane region" description="Helical" evidence="4">
    <location>
        <begin position="157"/>
        <end position="176"/>
    </location>
</feature>
<keyword evidence="3" id="KW-0902">Two-component regulatory system</keyword>
<dbReference type="PANTHER" id="PTHR24421">
    <property type="entry name" value="NITRATE/NITRITE SENSOR PROTEIN NARX-RELATED"/>
    <property type="match status" value="1"/>
</dbReference>
<dbReference type="STRING" id="56193.YP76_19090"/>
<organism evidence="7 8">
    <name type="scientific">Sphingobium chungbukense</name>
    <dbReference type="NCBI Taxonomy" id="56193"/>
    <lineage>
        <taxon>Bacteria</taxon>
        <taxon>Pseudomonadati</taxon>
        <taxon>Pseudomonadota</taxon>
        <taxon>Alphaproteobacteria</taxon>
        <taxon>Sphingomonadales</taxon>
        <taxon>Sphingomonadaceae</taxon>
        <taxon>Sphingobium</taxon>
    </lineage>
</organism>
<proteinExistence type="predicted"/>
<feature type="domain" description="Histidine kinase/HSP90-like ATPase" evidence="5">
    <location>
        <begin position="435"/>
        <end position="480"/>
    </location>
</feature>
<dbReference type="Pfam" id="PF07730">
    <property type="entry name" value="HisKA_3"/>
    <property type="match status" value="1"/>
</dbReference>
<feature type="transmembrane region" description="Helical" evidence="4">
    <location>
        <begin position="25"/>
        <end position="43"/>
    </location>
</feature>
<evidence type="ECO:0000313" key="8">
    <source>
        <dbReference type="Proteomes" id="UP000033874"/>
    </source>
</evidence>
<name>A0A0M3ALI9_9SPHN</name>
<evidence type="ECO:0000256" key="3">
    <source>
        <dbReference type="ARBA" id="ARBA00023012"/>
    </source>
</evidence>
<feature type="transmembrane region" description="Helical" evidence="4">
    <location>
        <begin position="128"/>
        <end position="145"/>
    </location>
</feature>
<dbReference type="EMBL" id="LBIC01000009">
    <property type="protein sequence ID" value="KKW90813.1"/>
    <property type="molecule type" value="Genomic_DNA"/>
</dbReference>
<dbReference type="InterPro" id="IPR003594">
    <property type="entry name" value="HATPase_dom"/>
</dbReference>
<dbReference type="SUPFAM" id="SSF55874">
    <property type="entry name" value="ATPase domain of HSP90 chaperone/DNA topoisomerase II/histidine kinase"/>
    <property type="match status" value="1"/>
</dbReference>
<keyword evidence="4" id="KW-1133">Transmembrane helix</keyword>
<keyword evidence="8" id="KW-1185">Reference proteome</keyword>
<dbReference type="PATRIC" id="fig|56193.3.peg.4020"/>
<accession>A0A0M3ALI9</accession>
<dbReference type="Proteomes" id="UP000033874">
    <property type="component" value="Unassembled WGS sequence"/>
</dbReference>
<feature type="transmembrane region" description="Helical" evidence="4">
    <location>
        <begin position="55"/>
        <end position="72"/>
    </location>
</feature>
<gene>
    <name evidence="7" type="ORF">YP76_19090</name>
</gene>
<evidence type="ECO:0000259" key="6">
    <source>
        <dbReference type="Pfam" id="PF07730"/>
    </source>
</evidence>
<keyword evidence="4" id="KW-0472">Membrane</keyword>
<dbReference type="Pfam" id="PF02518">
    <property type="entry name" value="HATPase_c"/>
    <property type="match status" value="1"/>
</dbReference>
<dbReference type="GO" id="GO:0016020">
    <property type="term" value="C:membrane"/>
    <property type="evidence" value="ECO:0007669"/>
    <property type="project" value="InterPro"/>
</dbReference>
<comment type="caution">
    <text evidence="7">The sequence shown here is derived from an EMBL/GenBank/DDBJ whole genome shotgun (WGS) entry which is preliminary data.</text>
</comment>
<evidence type="ECO:0000256" key="4">
    <source>
        <dbReference type="SAM" id="Phobius"/>
    </source>
</evidence>
<evidence type="ECO:0000259" key="5">
    <source>
        <dbReference type="Pfam" id="PF02518"/>
    </source>
</evidence>
<dbReference type="Gene3D" id="3.30.565.10">
    <property type="entry name" value="Histidine kinase-like ATPase, C-terminal domain"/>
    <property type="match status" value="1"/>
</dbReference>